<evidence type="ECO:0000256" key="4">
    <source>
        <dbReference type="ARBA" id="ARBA00022840"/>
    </source>
</evidence>
<dbReference type="SUPFAM" id="SSF63862">
    <property type="entry name" value="Thiamin pyrophosphokinase, substrate-binding domain"/>
    <property type="match status" value="1"/>
</dbReference>
<dbReference type="GO" id="GO:0009229">
    <property type="term" value="P:thiamine diphosphate biosynthetic process"/>
    <property type="evidence" value="ECO:0007669"/>
    <property type="project" value="InterPro"/>
</dbReference>
<evidence type="ECO:0000313" key="8">
    <source>
        <dbReference type="Proteomes" id="UP000009223"/>
    </source>
</evidence>
<evidence type="ECO:0000256" key="2">
    <source>
        <dbReference type="ARBA" id="ARBA00022741"/>
    </source>
</evidence>
<protein>
    <recommendedName>
        <fullName evidence="5">Thiamine diphosphokinase</fullName>
        <ecNumber evidence="5">2.7.6.2</ecNumber>
    </recommendedName>
</protein>
<dbReference type="KEGG" id="tpi:TREPR_2686"/>
<reference evidence="7 8" key="2">
    <citation type="journal article" date="2011" name="ISME J.">
        <title>RNA-seq reveals cooperative metabolic interactions between two termite-gut spirochete species in co-culture.</title>
        <authorList>
            <person name="Rosenthal A.Z."/>
            <person name="Matson E.G."/>
            <person name="Eldar A."/>
            <person name="Leadbetter J.R."/>
        </authorList>
    </citation>
    <scope>NUCLEOTIDE SEQUENCE [LARGE SCALE GENOMIC DNA]</scope>
    <source>
        <strain evidence="8">ATCC BAA-887 / DSM 12427 / ZAS-2</strain>
    </source>
</reference>
<dbReference type="NCBIfam" id="TIGR01378">
    <property type="entry name" value="thi_PPkinase"/>
    <property type="match status" value="1"/>
</dbReference>
<organism evidence="7 8">
    <name type="scientific">Treponema primitia (strain ATCC BAA-887 / DSM 12427 / ZAS-2)</name>
    <dbReference type="NCBI Taxonomy" id="545694"/>
    <lineage>
        <taxon>Bacteria</taxon>
        <taxon>Pseudomonadati</taxon>
        <taxon>Spirochaetota</taxon>
        <taxon>Spirochaetia</taxon>
        <taxon>Spirochaetales</taxon>
        <taxon>Treponemataceae</taxon>
        <taxon>Treponema</taxon>
    </lineage>
</organism>
<evidence type="ECO:0000256" key="1">
    <source>
        <dbReference type="ARBA" id="ARBA00022679"/>
    </source>
</evidence>
<dbReference type="RefSeq" id="WP_015707541.1">
    <property type="nucleotide sequence ID" value="NC_015578.1"/>
</dbReference>
<dbReference type="Gene3D" id="3.40.50.10240">
    <property type="entry name" value="Thiamin pyrophosphokinase, catalytic domain"/>
    <property type="match status" value="1"/>
</dbReference>
<keyword evidence="3 7" id="KW-0418">Kinase</keyword>
<keyword evidence="1 7" id="KW-0808">Transferase</keyword>
<dbReference type="eggNOG" id="COG1564">
    <property type="taxonomic scope" value="Bacteria"/>
</dbReference>
<accession>F5YR50</accession>
<dbReference type="GO" id="GO:0016301">
    <property type="term" value="F:kinase activity"/>
    <property type="evidence" value="ECO:0007669"/>
    <property type="project" value="UniProtKB-KW"/>
</dbReference>
<dbReference type="CDD" id="cd07995">
    <property type="entry name" value="TPK"/>
    <property type="match status" value="1"/>
</dbReference>
<gene>
    <name evidence="7" type="ordered locus">TREPR_2686</name>
</gene>
<dbReference type="GO" id="GO:0004788">
    <property type="term" value="F:thiamine diphosphokinase activity"/>
    <property type="evidence" value="ECO:0007669"/>
    <property type="project" value="UniProtKB-UniRule"/>
</dbReference>
<dbReference type="STRING" id="545694.TREPR_2686"/>
<dbReference type="InterPro" id="IPR007371">
    <property type="entry name" value="TPK_catalytic"/>
</dbReference>
<keyword evidence="4" id="KW-0067">ATP-binding</keyword>
<dbReference type="EC" id="2.7.6.2" evidence="5"/>
<dbReference type="EMBL" id="CP001843">
    <property type="protein sequence ID" value="AEF84196.1"/>
    <property type="molecule type" value="Genomic_DNA"/>
</dbReference>
<dbReference type="InterPro" id="IPR036371">
    <property type="entry name" value="TPK_B1-bd_sf"/>
</dbReference>
<keyword evidence="8" id="KW-1185">Reference proteome</keyword>
<evidence type="ECO:0000259" key="6">
    <source>
        <dbReference type="Pfam" id="PF04263"/>
    </source>
</evidence>
<dbReference type="OrthoDB" id="9804377at2"/>
<dbReference type="Proteomes" id="UP000009223">
    <property type="component" value="Chromosome"/>
</dbReference>
<keyword evidence="2" id="KW-0547">Nucleotide-binding</keyword>
<feature type="domain" description="Thiamin pyrophosphokinase catalytic" evidence="6">
    <location>
        <begin position="20"/>
        <end position="115"/>
    </location>
</feature>
<dbReference type="PANTHER" id="PTHR41299">
    <property type="entry name" value="THIAMINE PYROPHOSPHOKINASE"/>
    <property type="match status" value="1"/>
</dbReference>
<evidence type="ECO:0000256" key="5">
    <source>
        <dbReference type="NCBIfam" id="TIGR01378"/>
    </source>
</evidence>
<dbReference type="Pfam" id="PF04263">
    <property type="entry name" value="TPK_catalytic"/>
    <property type="match status" value="1"/>
</dbReference>
<reference evidence="8" key="1">
    <citation type="submission" date="2009-12" db="EMBL/GenBank/DDBJ databases">
        <title>Complete sequence of Treponema primitia strain ZAS-2.</title>
        <authorList>
            <person name="Tetu S.G."/>
            <person name="Matson E."/>
            <person name="Ren Q."/>
            <person name="Seshadri R."/>
            <person name="Elbourne L."/>
            <person name="Hassan K.A."/>
            <person name="Durkin A."/>
            <person name="Radune D."/>
            <person name="Mohamoud Y."/>
            <person name="Shay R."/>
            <person name="Jin S."/>
            <person name="Zhang X."/>
            <person name="Lucey K."/>
            <person name="Ballor N.R."/>
            <person name="Ottesen E."/>
            <person name="Rosenthal R."/>
            <person name="Allen A."/>
            <person name="Leadbetter J.R."/>
            <person name="Paulsen I.T."/>
        </authorList>
    </citation>
    <scope>NUCLEOTIDE SEQUENCE [LARGE SCALE GENOMIC DNA]</scope>
    <source>
        <strain evidence="8">ATCC BAA-887 / DSM 12427 / ZAS-2</strain>
    </source>
</reference>
<dbReference type="InterPro" id="IPR006282">
    <property type="entry name" value="Thi_PPkinase"/>
</dbReference>
<sequence>MRGIGFIGGEGPGYEQSAILAKGADLIAAADSGLLAAEAAGLRPDWIVGDMDSLGELSRLDRYPPDRVLRYPSDKDYTDTELLLSLLWEQGCDELWLLGGGGGRTDHLLAIQALFEREKSPDRWITAAEDIRQVRAGHPLEVAGAQAVSGGQAPGSLVSVFPLGIGPWELESRGLKWPLSGLPWERGFFGLSNVALEGDFMIRAIRGRFLVVLPR</sequence>
<dbReference type="InterPro" id="IPR036759">
    <property type="entry name" value="TPK_catalytic_sf"/>
</dbReference>
<dbReference type="GO" id="GO:0006772">
    <property type="term" value="P:thiamine metabolic process"/>
    <property type="evidence" value="ECO:0007669"/>
    <property type="project" value="UniProtKB-UniRule"/>
</dbReference>
<dbReference type="InterPro" id="IPR053149">
    <property type="entry name" value="TPK"/>
</dbReference>
<evidence type="ECO:0000313" key="7">
    <source>
        <dbReference type="EMBL" id="AEF84196.1"/>
    </source>
</evidence>
<dbReference type="HOGENOM" id="CLU_044237_1_1_12"/>
<dbReference type="PANTHER" id="PTHR41299:SF1">
    <property type="entry name" value="THIAMINE PYROPHOSPHOKINASE"/>
    <property type="match status" value="1"/>
</dbReference>
<name>F5YR50_TREPZ</name>
<dbReference type="SUPFAM" id="SSF63999">
    <property type="entry name" value="Thiamin pyrophosphokinase, catalytic domain"/>
    <property type="match status" value="1"/>
</dbReference>
<dbReference type="AlphaFoldDB" id="F5YR50"/>
<dbReference type="GO" id="GO:0005524">
    <property type="term" value="F:ATP binding"/>
    <property type="evidence" value="ECO:0007669"/>
    <property type="project" value="UniProtKB-KW"/>
</dbReference>
<evidence type="ECO:0000256" key="3">
    <source>
        <dbReference type="ARBA" id="ARBA00022777"/>
    </source>
</evidence>
<proteinExistence type="predicted"/>